<gene>
    <name evidence="3" type="ORF">CCMP2556_LOCUS5362</name>
</gene>
<proteinExistence type="inferred from homology"/>
<evidence type="ECO:0000256" key="1">
    <source>
        <dbReference type="RuleBase" id="RU365079"/>
    </source>
</evidence>
<sequence>MVWLPWFVPLPCKHGYVDSQFVEEMAFPVAIAHFIPLQLQGVDSPWMWHSVTPHNTAAPAGCPALFREECVPFGLPITKDLRKLREDLTRVVLVDNSAKSFWLQPENGLLVCDWDGTNASDQELDRVKDNLLQLLDMDDVRPALRRKPPDAPGDAVDLRLVIIAVALGCWLVSQSQ</sequence>
<comment type="caution">
    <text evidence="3">The sequence shown here is derived from an EMBL/GenBank/DDBJ whole genome shotgun (WGS) entry which is preliminary data.</text>
</comment>
<accession>A0ABP0I8V3</accession>
<evidence type="ECO:0000313" key="4">
    <source>
        <dbReference type="Proteomes" id="UP001642484"/>
    </source>
</evidence>
<comment type="similarity">
    <text evidence="1">Belongs to the TIM50 family.</text>
</comment>
<feature type="domain" description="FCP1 homology" evidence="2">
    <location>
        <begin position="1"/>
        <end position="134"/>
    </location>
</feature>
<keyword evidence="1" id="KW-0811">Translocation</keyword>
<dbReference type="InterPro" id="IPR036412">
    <property type="entry name" value="HAD-like_sf"/>
</dbReference>
<dbReference type="PANTHER" id="PTHR12210">
    <property type="entry name" value="DULLARD PROTEIN PHOSPHATASE"/>
    <property type="match status" value="1"/>
</dbReference>
<dbReference type="PROSITE" id="PS50969">
    <property type="entry name" value="FCP1"/>
    <property type="match status" value="1"/>
</dbReference>
<protein>
    <recommendedName>
        <fullName evidence="1">Mitochondrial import inner membrane translocase subunit TIM50</fullName>
    </recommendedName>
</protein>
<dbReference type="SUPFAM" id="SSF56784">
    <property type="entry name" value="HAD-like"/>
    <property type="match status" value="1"/>
</dbReference>
<dbReference type="InterPro" id="IPR004274">
    <property type="entry name" value="FCP1_dom"/>
</dbReference>
<evidence type="ECO:0000259" key="2">
    <source>
        <dbReference type="PROSITE" id="PS50969"/>
    </source>
</evidence>
<dbReference type="Gene3D" id="3.40.50.1000">
    <property type="entry name" value="HAD superfamily/HAD-like"/>
    <property type="match status" value="1"/>
</dbReference>
<dbReference type="InterPro" id="IPR023214">
    <property type="entry name" value="HAD_sf"/>
</dbReference>
<dbReference type="InterPro" id="IPR050365">
    <property type="entry name" value="TIM50"/>
</dbReference>
<comment type="subunit">
    <text evidence="1">Component of the TIM23 complex.</text>
</comment>
<keyword evidence="1" id="KW-0809">Transit peptide</keyword>
<comment type="subcellular location">
    <subcellularLocation>
        <location evidence="1">Mitochondrion inner membrane</location>
        <topology evidence="1">Single-pass membrane protein</topology>
    </subcellularLocation>
</comment>
<keyword evidence="1" id="KW-0653">Protein transport</keyword>
<reference evidence="3 4" key="1">
    <citation type="submission" date="2024-02" db="EMBL/GenBank/DDBJ databases">
        <authorList>
            <person name="Chen Y."/>
            <person name="Shah S."/>
            <person name="Dougan E. K."/>
            <person name="Thang M."/>
            <person name="Chan C."/>
        </authorList>
    </citation>
    <scope>NUCLEOTIDE SEQUENCE [LARGE SCALE GENOMIC DNA]</scope>
</reference>
<organism evidence="3 4">
    <name type="scientific">Durusdinium trenchii</name>
    <dbReference type="NCBI Taxonomy" id="1381693"/>
    <lineage>
        <taxon>Eukaryota</taxon>
        <taxon>Sar</taxon>
        <taxon>Alveolata</taxon>
        <taxon>Dinophyceae</taxon>
        <taxon>Suessiales</taxon>
        <taxon>Symbiodiniaceae</taxon>
        <taxon>Durusdinium</taxon>
    </lineage>
</organism>
<evidence type="ECO:0000313" key="3">
    <source>
        <dbReference type="EMBL" id="CAK8998723.1"/>
    </source>
</evidence>
<dbReference type="Pfam" id="PF03031">
    <property type="entry name" value="NIF"/>
    <property type="match status" value="1"/>
</dbReference>
<comment type="function">
    <text evidence="1">Essential component of the TIM23 complex, a complex that mediates the translocation of transit peptide-containing proteins across the mitochondrial inner membrane.</text>
</comment>
<keyword evidence="1" id="KW-0496">Mitochondrion</keyword>
<keyword evidence="1" id="KW-0813">Transport</keyword>
<keyword evidence="4" id="KW-1185">Reference proteome</keyword>
<name>A0ABP0I8V3_9DINO</name>
<dbReference type="EMBL" id="CAXAMN010002226">
    <property type="protein sequence ID" value="CAK8998723.1"/>
    <property type="molecule type" value="Genomic_DNA"/>
</dbReference>
<dbReference type="Proteomes" id="UP001642484">
    <property type="component" value="Unassembled WGS sequence"/>
</dbReference>